<evidence type="ECO:0000313" key="3">
    <source>
        <dbReference type="Proteomes" id="UP001157134"/>
    </source>
</evidence>
<name>A0ABQ6HGC4_9GAMM</name>
<dbReference type="Proteomes" id="UP001157134">
    <property type="component" value="Unassembled WGS sequence"/>
</dbReference>
<proteinExistence type="predicted"/>
<dbReference type="PANTHER" id="PTHR33525">
    <property type="match status" value="1"/>
</dbReference>
<dbReference type="PROSITE" id="PS51833">
    <property type="entry name" value="HDOD"/>
    <property type="match status" value="1"/>
</dbReference>
<organism evidence="2 3">
    <name type="scientific">Thalassotalea loyana</name>
    <dbReference type="NCBI Taxonomy" id="280483"/>
    <lineage>
        <taxon>Bacteria</taxon>
        <taxon>Pseudomonadati</taxon>
        <taxon>Pseudomonadota</taxon>
        <taxon>Gammaproteobacteria</taxon>
        <taxon>Alteromonadales</taxon>
        <taxon>Colwelliaceae</taxon>
        <taxon>Thalassotalea</taxon>
    </lineage>
</organism>
<dbReference type="Gene3D" id="1.10.3210.10">
    <property type="entry name" value="Hypothetical protein af1432"/>
    <property type="match status" value="1"/>
</dbReference>
<dbReference type="EMBL" id="BSSV01000009">
    <property type="protein sequence ID" value="GLX87161.1"/>
    <property type="molecule type" value="Genomic_DNA"/>
</dbReference>
<dbReference type="Pfam" id="PF08668">
    <property type="entry name" value="HDOD"/>
    <property type="match status" value="1"/>
</dbReference>
<comment type="caution">
    <text evidence="2">The sequence shown here is derived from an EMBL/GenBank/DDBJ whole genome shotgun (WGS) entry which is preliminary data.</text>
</comment>
<keyword evidence="3" id="KW-1185">Reference proteome</keyword>
<evidence type="ECO:0000313" key="2">
    <source>
        <dbReference type="EMBL" id="GLX87161.1"/>
    </source>
</evidence>
<evidence type="ECO:0000259" key="1">
    <source>
        <dbReference type="PROSITE" id="PS51833"/>
    </source>
</evidence>
<dbReference type="InterPro" id="IPR052340">
    <property type="entry name" value="RNase_Y/CdgJ"/>
</dbReference>
<protein>
    <recommendedName>
        <fullName evidence="1">HDOD domain-containing protein</fullName>
    </recommendedName>
</protein>
<accession>A0ABQ6HGC4</accession>
<feature type="domain" description="HDOD" evidence="1">
    <location>
        <begin position="102"/>
        <end position="304"/>
    </location>
</feature>
<dbReference type="RefSeq" id="WP_284300952.1">
    <property type="nucleotide sequence ID" value="NZ_BSSV01000009.1"/>
</dbReference>
<dbReference type="SUPFAM" id="SSF109604">
    <property type="entry name" value="HD-domain/PDEase-like"/>
    <property type="match status" value="1"/>
</dbReference>
<gene>
    <name evidence="2" type="ORF">tloyanaT_34140</name>
</gene>
<reference evidence="2 3" key="1">
    <citation type="submission" date="2023-03" db="EMBL/GenBank/DDBJ databases">
        <title>Thalassotalea loyana LMG 22536T draft genome sequence.</title>
        <authorList>
            <person name="Sawabe T."/>
        </authorList>
    </citation>
    <scope>NUCLEOTIDE SEQUENCE [LARGE SCALE GENOMIC DNA]</scope>
    <source>
        <strain evidence="2 3">LMG 22536</strain>
    </source>
</reference>
<sequence>MKIFEQNELVSPIYHRALSLCISNEFAKQSLGEHAFVDYQDSEQANRRRELLAVEAQANKNKIIEQYGKNHFKQQVMDDLYAKVRDGFNDEFDNKEHLFNSTLNIQMATADILELLCLRAASIKRITPLVNSLPWLGDELINLVNKPQYRKNADVKVSNPALALSYIGLDNLKLVAPTFILKHWLPPSTQPFGLMKRKLWNHSLSIGIASKTLAKANGLDEYQAFCAGMLINIGNLAVTRCFLRTYNEIHQQELRQAYDDKDKKLHNTLVELETAPEFLLEQLANRSFTISADMVELMNFERLRITDAIFDVAHTPQISQMNELAQIVIKAIGYVSFRMLAKESLIDNEESKILLTGSGLTTQDITLLRRSDIDHLKLNFN</sequence>
<dbReference type="PANTHER" id="PTHR33525:SF4">
    <property type="entry name" value="CYCLIC DI-GMP PHOSPHODIESTERASE CDGJ"/>
    <property type="match status" value="1"/>
</dbReference>
<dbReference type="InterPro" id="IPR013976">
    <property type="entry name" value="HDOD"/>
</dbReference>